<evidence type="ECO:0000313" key="9">
    <source>
        <dbReference type="EMBL" id="KAB1650109.1"/>
    </source>
</evidence>
<comment type="catalytic activity">
    <reaction evidence="7">
        <text>L-cysteinyl-[prolipoprotein] + a 1,2-diacyl-sn-glycero-3-phospho-(1'-sn-glycerol) = an S-1,2-diacyl-sn-glyceryl-L-cysteinyl-[prolipoprotein] + sn-glycerol 1-phosphate + H(+)</text>
        <dbReference type="Rhea" id="RHEA:56712"/>
        <dbReference type="Rhea" id="RHEA-COMP:14679"/>
        <dbReference type="Rhea" id="RHEA-COMP:14680"/>
        <dbReference type="ChEBI" id="CHEBI:15378"/>
        <dbReference type="ChEBI" id="CHEBI:29950"/>
        <dbReference type="ChEBI" id="CHEBI:57685"/>
        <dbReference type="ChEBI" id="CHEBI:64716"/>
        <dbReference type="ChEBI" id="CHEBI:140658"/>
        <dbReference type="EC" id="2.5.1.145"/>
    </reaction>
</comment>
<keyword evidence="9" id="KW-0328">Glycosyltransferase</keyword>
<dbReference type="EMBL" id="WBJY01000001">
    <property type="protein sequence ID" value="KAB1650109.1"/>
    <property type="molecule type" value="Genomic_DNA"/>
</dbReference>
<dbReference type="InterPro" id="IPR001640">
    <property type="entry name" value="Lgt"/>
</dbReference>
<feature type="transmembrane region" description="Helical" evidence="7">
    <location>
        <begin position="24"/>
        <end position="42"/>
    </location>
</feature>
<feature type="binding site" evidence="7">
    <location>
        <position position="144"/>
    </location>
    <ligand>
        <name>a 1,2-diacyl-sn-glycero-3-phospho-(1'-sn-glycerol)</name>
        <dbReference type="ChEBI" id="CHEBI:64716"/>
    </ligand>
</feature>
<comment type="similarity">
    <text evidence="1 7">Belongs to the Lgt family.</text>
</comment>
<feature type="compositionally biased region" description="Basic and acidic residues" evidence="8">
    <location>
        <begin position="292"/>
        <end position="302"/>
    </location>
</feature>
<evidence type="ECO:0000256" key="8">
    <source>
        <dbReference type="SAM" id="MobiDB-lite"/>
    </source>
</evidence>
<dbReference type="GO" id="GO:0042158">
    <property type="term" value="P:lipoprotein biosynthetic process"/>
    <property type="evidence" value="ECO:0007669"/>
    <property type="project" value="UniProtKB-UniRule"/>
</dbReference>
<dbReference type="Pfam" id="PF01790">
    <property type="entry name" value="LGT"/>
    <property type="match status" value="1"/>
</dbReference>
<dbReference type="HAMAP" id="MF_01147">
    <property type="entry name" value="Lgt"/>
    <property type="match status" value="1"/>
</dbReference>
<evidence type="ECO:0000313" key="10">
    <source>
        <dbReference type="Proteomes" id="UP000431744"/>
    </source>
</evidence>
<evidence type="ECO:0000256" key="6">
    <source>
        <dbReference type="ARBA" id="ARBA00023136"/>
    </source>
</evidence>
<feature type="transmembrane region" description="Helical" evidence="7">
    <location>
        <begin position="123"/>
        <end position="143"/>
    </location>
</feature>
<dbReference type="EC" id="2.5.1.145" evidence="7"/>
<keyword evidence="3 7" id="KW-0808">Transferase</keyword>
<comment type="pathway">
    <text evidence="7">Protein modification; lipoprotein biosynthesis (diacylglyceryl transfer).</text>
</comment>
<dbReference type="PROSITE" id="PS01311">
    <property type="entry name" value="LGT"/>
    <property type="match status" value="1"/>
</dbReference>
<dbReference type="RefSeq" id="WP_158028693.1">
    <property type="nucleotide sequence ID" value="NZ_BMHG01000001.1"/>
</dbReference>
<feature type="compositionally biased region" description="Basic and acidic residues" evidence="8">
    <location>
        <begin position="317"/>
        <end position="326"/>
    </location>
</feature>
<comment type="caution">
    <text evidence="9">The sequence shown here is derived from an EMBL/GenBank/DDBJ whole genome shotgun (WGS) entry which is preliminary data.</text>
</comment>
<evidence type="ECO:0000256" key="1">
    <source>
        <dbReference type="ARBA" id="ARBA00007150"/>
    </source>
</evidence>
<reference evidence="9 10" key="1">
    <citation type="submission" date="2019-09" db="EMBL/GenBank/DDBJ databases">
        <title>Phylogeny of genus Pseudoclavibacter and closely related genus.</title>
        <authorList>
            <person name="Li Y."/>
        </authorList>
    </citation>
    <scope>NUCLEOTIDE SEQUENCE [LARGE SCALE GENOMIC DNA]</scope>
    <source>
        <strain evidence="9 10">EGI 60007</strain>
    </source>
</reference>
<feature type="transmembrane region" description="Helical" evidence="7">
    <location>
        <begin position="187"/>
        <end position="205"/>
    </location>
</feature>
<dbReference type="AlphaFoldDB" id="A0A6H9WGN0"/>
<keyword evidence="4 7" id="KW-0812">Transmembrane</keyword>
<feature type="transmembrane region" description="Helical" evidence="7">
    <location>
        <begin position="212"/>
        <end position="230"/>
    </location>
</feature>
<evidence type="ECO:0000256" key="5">
    <source>
        <dbReference type="ARBA" id="ARBA00022989"/>
    </source>
</evidence>
<keyword evidence="5 7" id="KW-1133">Transmembrane helix</keyword>
<proteinExistence type="inferred from homology"/>
<comment type="function">
    <text evidence="7">Catalyzes the transfer of the diacylglyceryl group from phosphatidylglycerol to the sulfhydryl group of the N-terminal cysteine of a prolipoprotein, the first step in the formation of mature lipoproteins.</text>
</comment>
<keyword evidence="10" id="KW-1185">Reference proteome</keyword>
<evidence type="ECO:0000256" key="2">
    <source>
        <dbReference type="ARBA" id="ARBA00022475"/>
    </source>
</evidence>
<organism evidence="9 10">
    <name type="scientific">Pseudoclavibacter endophyticus</name>
    <dbReference type="NCBI Taxonomy" id="1778590"/>
    <lineage>
        <taxon>Bacteria</taxon>
        <taxon>Bacillati</taxon>
        <taxon>Actinomycetota</taxon>
        <taxon>Actinomycetes</taxon>
        <taxon>Micrococcales</taxon>
        <taxon>Microbacteriaceae</taxon>
        <taxon>Pseudoclavibacter</taxon>
    </lineage>
</organism>
<protein>
    <recommendedName>
        <fullName evidence="7">Phosphatidylglycerol--prolipoprotein diacylglyceryl transferase</fullName>
        <ecNumber evidence="7">2.5.1.145</ecNumber>
    </recommendedName>
</protein>
<feature type="region of interest" description="Disordered" evidence="8">
    <location>
        <begin position="274"/>
        <end position="326"/>
    </location>
</feature>
<gene>
    <name evidence="7" type="primary">lgt</name>
    <name evidence="9" type="ORF">F8O04_07865</name>
</gene>
<comment type="subcellular location">
    <subcellularLocation>
        <location evidence="7">Cell membrane</location>
        <topology evidence="7">Multi-pass membrane protein</topology>
    </subcellularLocation>
</comment>
<dbReference type="PANTHER" id="PTHR30589:SF0">
    <property type="entry name" value="PHOSPHATIDYLGLYCEROL--PROLIPOPROTEIN DIACYLGLYCERYL TRANSFERASE"/>
    <property type="match status" value="1"/>
</dbReference>
<feature type="transmembrane region" description="Helical" evidence="7">
    <location>
        <begin position="54"/>
        <end position="74"/>
    </location>
</feature>
<dbReference type="GO" id="GO:0008961">
    <property type="term" value="F:phosphatidylglycerol-prolipoprotein diacylglyceryl transferase activity"/>
    <property type="evidence" value="ECO:0007669"/>
    <property type="project" value="UniProtKB-UniRule"/>
</dbReference>
<accession>A0A6H9WGN0</accession>
<dbReference type="UniPathway" id="UPA00664"/>
<feature type="transmembrane region" description="Helical" evidence="7">
    <location>
        <begin position="94"/>
        <end position="116"/>
    </location>
</feature>
<keyword evidence="9" id="KW-0449">Lipoprotein</keyword>
<dbReference type="NCBIfam" id="TIGR00544">
    <property type="entry name" value="lgt"/>
    <property type="match status" value="1"/>
</dbReference>
<keyword evidence="2 7" id="KW-1003">Cell membrane</keyword>
<sequence>MTLRAGIPSPPIEWASFTLGPLTLHWYAIIILIGIVAATLWTNHRLTKRGGEPWVVMDIALWAVLLGLLGARLYHVFTHPADYFYEGANPLAIFFIWEGGNAIIGALIGGAVGIFIASRYTGIRFWSFADALAPGLLLAQAIGRLGNYVNNELFGQPTDLPWGLQIDASNPAFPVGLPEGTLFHPTFLYELLWNLAGVALILLAERMFRLRWGKAIALYLVWYGIGRIWIESLRVDYSEIILGMRSNVFGALCLVIIGIVIYIVQARRHPEPEPGVYLPGRGPADLDAAAARQDEPETRDEPDAGADDDGTATTEVDSEHPSETSR</sequence>
<evidence type="ECO:0000256" key="3">
    <source>
        <dbReference type="ARBA" id="ARBA00022679"/>
    </source>
</evidence>
<keyword evidence="6 7" id="KW-0472">Membrane</keyword>
<evidence type="ECO:0000256" key="7">
    <source>
        <dbReference type="HAMAP-Rule" id="MF_01147"/>
    </source>
</evidence>
<dbReference type="PANTHER" id="PTHR30589">
    <property type="entry name" value="PROLIPOPROTEIN DIACYLGLYCERYL TRANSFERASE"/>
    <property type="match status" value="1"/>
</dbReference>
<feature type="transmembrane region" description="Helical" evidence="7">
    <location>
        <begin position="242"/>
        <end position="264"/>
    </location>
</feature>
<evidence type="ECO:0000256" key="4">
    <source>
        <dbReference type="ARBA" id="ARBA00022692"/>
    </source>
</evidence>
<name>A0A6H9WGN0_9MICO</name>
<dbReference type="Proteomes" id="UP000431744">
    <property type="component" value="Unassembled WGS sequence"/>
</dbReference>
<dbReference type="OrthoDB" id="871140at2"/>
<dbReference type="GO" id="GO:0005886">
    <property type="term" value="C:plasma membrane"/>
    <property type="evidence" value="ECO:0007669"/>
    <property type="project" value="UniProtKB-SubCell"/>
</dbReference>